<gene>
    <name evidence="2" type="ORF">SAMN02745729_103163</name>
</gene>
<sequence length="60" mass="7164">MTDNRVVDFNEAGDRCRQEKRHQQKESRVESMRKRFAAALPDKPTPVKDYFKKKRAGKKR</sequence>
<name>A0A1H4B3V9_9GAMM</name>
<feature type="compositionally biased region" description="Basic and acidic residues" evidence="1">
    <location>
        <begin position="1"/>
        <end position="17"/>
    </location>
</feature>
<feature type="compositionally biased region" description="Basic and acidic residues" evidence="1">
    <location>
        <begin position="24"/>
        <end position="33"/>
    </location>
</feature>
<evidence type="ECO:0000313" key="3">
    <source>
        <dbReference type="Proteomes" id="UP000242469"/>
    </source>
</evidence>
<reference evidence="3" key="1">
    <citation type="submission" date="2016-10" db="EMBL/GenBank/DDBJ databases">
        <authorList>
            <person name="Varghese N."/>
            <person name="Submissions S."/>
        </authorList>
    </citation>
    <scope>NUCLEOTIDE SEQUENCE [LARGE SCALE GENOMIC DNA]</scope>
    <source>
        <strain evidence="3">DSM 11526</strain>
    </source>
</reference>
<evidence type="ECO:0000256" key="1">
    <source>
        <dbReference type="SAM" id="MobiDB-lite"/>
    </source>
</evidence>
<dbReference type="OrthoDB" id="6121471at2"/>
<evidence type="ECO:0008006" key="4">
    <source>
        <dbReference type="Google" id="ProtNLM"/>
    </source>
</evidence>
<feature type="compositionally biased region" description="Basic residues" evidence="1">
    <location>
        <begin position="51"/>
        <end position="60"/>
    </location>
</feature>
<dbReference type="STRING" id="1122198.SAMN02745729_103163"/>
<keyword evidence="3" id="KW-1185">Reference proteome</keyword>
<accession>A0A1H4B3V9</accession>
<proteinExistence type="predicted"/>
<dbReference type="RefSeq" id="WP_091824254.1">
    <property type="nucleotide sequence ID" value="NZ_FNRJ01000003.1"/>
</dbReference>
<organism evidence="2 3">
    <name type="scientific">Marinobacterium iners DSM 11526</name>
    <dbReference type="NCBI Taxonomy" id="1122198"/>
    <lineage>
        <taxon>Bacteria</taxon>
        <taxon>Pseudomonadati</taxon>
        <taxon>Pseudomonadota</taxon>
        <taxon>Gammaproteobacteria</taxon>
        <taxon>Oceanospirillales</taxon>
        <taxon>Oceanospirillaceae</taxon>
        <taxon>Marinobacterium</taxon>
    </lineage>
</organism>
<dbReference type="Proteomes" id="UP000242469">
    <property type="component" value="Unassembled WGS sequence"/>
</dbReference>
<evidence type="ECO:0000313" key="2">
    <source>
        <dbReference type="EMBL" id="SEA42718.1"/>
    </source>
</evidence>
<protein>
    <recommendedName>
        <fullName evidence="4">tRNA (Uracil-5-)-methyltransferase</fullName>
    </recommendedName>
</protein>
<dbReference type="AlphaFoldDB" id="A0A1H4B3V9"/>
<feature type="region of interest" description="Disordered" evidence="1">
    <location>
        <begin position="1"/>
        <end position="60"/>
    </location>
</feature>
<dbReference type="EMBL" id="FNRJ01000003">
    <property type="protein sequence ID" value="SEA42718.1"/>
    <property type="molecule type" value="Genomic_DNA"/>
</dbReference>